<organism evidence="2 3">
    <name type="scientific">Malassezia japonica</name>
    <dbReference type="NCBI Taxonomy" id="223818"/>
    <lineage>
        <taxon>Eukaryota</taxon>
        <taxon>Fungi</taxon>
        <taxon>Dikarya</taxon>
        <taxon>Basidiomycota</taxon>
        <taxon>Ustilaginomycotina</taxon>
        <taxon>Malasseziomycetes</taxon>
        <taxon>Malasseziales</taxon>
        <taxon>Malasseziaceae</taxon>
        <taxon>Malassezia</taxon>
    </lineage>
</organism>
<evidence type="ECO:0000313" key="3">
    <source>
        <dbReference type="Proteomes" id="UP001217754"/>
    </source>
</evidence>
<feature type="transmembrane region" description="Helical" evidence="1">
    <location>
        <begin position="169"/>
        <end position="186"/>
    </location>
</feature>
<evidence type="ECO:0000313" key="2">
    <source>
        <dbReference type="EMBL" id="WFD37098.1"/>
    </source>
</evidence>
<keyword evidence="3" id="KW-1185">Reference proteome</keyword>
<dbReference type="InterPro" id="IPR037997">
    <property type="entry name" value="Dgk1-like"/>
</dbReference>
<keyword evidence="1" id="KW-0472">Membrane</keyword>
<proteinExistence type="predicted"/>
<dbReference type="RefSeq" id="XP_060119995.1">
    <property type="nucleotide sequence ID" value="XM_060264012.1"/>
</dbReference>
<keyword evidence="1" id="KW-1133">Transmembrane helix</keyword>
<dbReference type="EMBL" id="CP119958">
    <property type="protein sequence ID" value="WFD37098.1"/>
    <property type="molecule type" value="Genomic_DNA"/>
</dbReference>
<dbReference type="PANTHER" id="PTHR31303:SF1">
    <property type="entry name" value="CTP-DEPENDENT DIACYLGLYCEROL KINASE 1"/>
    <property type="match status" value="1"/>
</dbReference>
<reference evidence="2" key="1">
    <citation type="submission" date="2023-03" db="EMBL/GenBank/DDBJ databases">
        <title>Mating type loci evolution in Malassezia.</title>
        <authorList>
            <person name="Coelho M.A."/>
        </authorList>
    </citation>
    <scope>NUCLEOTIDE SEQUENCE</scope>
    <source>
        <strain evidence="2">CBS 9431</strain>
    </source>
</reference>
<dbReference type="GO" id="GO:0006654">
    <property type="term" value="P:phosphatidic acid biosynthetic process"/>
    <property type="evidence" value="ECO:0007669"/>
    <property type="project" value="TreeGrafter"/>
</dbReference>
<dbReference type="GeneID" id="85223688"/>
<dbReference type="PANTHER" id="PTHR31303">
    <property type="entry name" value="CTP-DEPENDENT DIACYLGLYCEROL KINASE 1"/>
    <property type="match status" value="1"/>
</dbReference>
<feature type="transmembrane region" description="Helical" evidence="1">
    <location>
        <begin position="146"/>
        <end position="163"/>
    </location>
</feature>
<keyword evidence="1" id="KW-0812">Transmembrane</keyword>
<name>A0AAF0EU08_9BASI</name>
<accession>A0AAF0EU08</accession>
<sequence length="339" mass="36519">MVETAQPAIGRPQRSNSLEKGAAVLRALARTPSYHEAVQQLPSGAPVVAEPSDVRAASATPKRNGAWEYWVVKWEIPRKILHCSIGFFVLGLYVFHVDLAAIVRVLFYLLLIISSADLLRLNVPAFERIYESVLGALMRPGERERVNGVVWYLVGVIASLHFFPEDIASISIMILSWCDPCASTFGRLYGRKTPAMPAPLFARRKSLAGFLAAVVTGSLTTYLFWGTRVAALGERASGLSWTPDGVATFGTALAPGPLHSGWAGFAQGFVARDTSLLARAEALRAGVPTMPPVLLYLVCGLIAGITESLDLGGVDDNLSIPILSGLGIWATLWAWGLYA</sequence>
<protein>
    <submittedName>
        <fullName evidence="2">Diacylglycerol kinase (CTP)</fullName>
        <ecNumber evidence="2">2.7.1.174</ecNumber>
    </submittedName>
</protein>
<feature type="transmembrane region" description="Helical" evidence="1">
    <location>
        <begin position="318"/>
        <end position="338"/>
    </location>
</feature>
<feature type="transmembrane region" description="Helical" evidence="1">
    <location>
        <begin position="105"/>
        <end position="125"/>
    </location>
</feature>
<dbReference type="GO" id="GO:0141035">
    <property type="term" value="F:CTP-dependent diacylglycerol kinase activity"/>
    <property type="evidence" value="ECO:0007669"/>
    <property type="project" value="UniProtKB-EC"/>
</dbReference>
<dbReference type="Proteomes" id="UP001217754">
    <property type="component" value="Chromosome 1"/>
</dbReference>
<keyword evidence="2" id="KW-0418">Kinase</keyword>
<feature type="transmembrane region" description="Helical" evidence="1">
    <location>
        <begin position="245"/>
        <end position="270"/>
    </location>
</feature>
<gene>
    <name evidence="2" type="primary">DGK1</name>
    <name evidence="2" type="ORF">MJAP1_000039</name>
</gene>
<keyword evidence="2" id="KW-0808">Transferase</keyword>
<feature type="transmembrane region" description="Helical" evidence="1">
    <location>
        <begin position="282"/>
        <end position="306"/>
    </location>
</feature>
<dbReference type="GO" id="GO:0004143">
    <property type="term" value="F:ATP-dependent diacylglycerol kinase activity"/>
    <property type="evidence" value="ECO:0007669"/>
    <property type="project" value="InterPro"/>
</dbReference>
<dbReference type="EC" id="2.7.1.174" evidence="2"/>
<feature type="transmembrane region" description="Helical" evidence="1">
    <location>
        <begin position="207"/>
        <end position="225"/>
    </location>
</feature>
<feature type="transmembrane region" description="Helical" evidence="1">
    <location>
        <begin position="80"/>
        <end position="99"/>
    </location>
</feature>
<evidence type="ECO:0000256" key="1">
    <source>
        <dbReference type="SAM" id="Phobius"/>
    </source>
</evidence>
<dbReference type="AlphaFoldDB" id="A0AAF0EU08"/>
<dbReference type="GO" id="GO:0005789">
    <property type="term" value="C:endoplasmic reticulum membrane"/>
    <property type="evidence" value="ECO:0007669"/>
    <property type="project" value="TreeGrafter"/>
</dbReference>